<dbReference type="OrthoDB" id="549039at2759"/>
<proteinExistence type="predicted"/>
<dbReference type="InterPro" id="IPR036770">
    <property type="entry name" value="Ankyrin_rpt-contain_sf"/>
</dbReference>
<dbReference type="EMBL" id="PGGS01000044">
    <property type="protein sequence ID" value="PNH10872.1"/>
    <property type="molecule type" value="Genomic_DNA"/>
</dbReference>
<sequence>MNAPPPPGAVDTHPTNQARGAAAAAANGNLPVVAWLVEVLGAATALTAGVYADAASSGSAELLAWLHQHGCPWDASVLASAAREGSEEQLEWLVERGCPMGDDGELYVQGLVDADLPMLRCLQRLGCPWGLIGRTFEAGVLACSSDRVLRALPWLVEQGCPVDWAAAEREAEESGDSKVLAWRSSHNKRPSRAKTHMVEGGVLDPISGITLPI</sequence>
<dbReference type="PANTHER" id="PTHR46586:SF3">
    <property type="entry name" value="ANKYRIN REPEAT-CONTAINING PROTEIN"/>
    <property type="match status" value="1"/>
</dbReference>
<comment type="caution">
    <text evidence="1">The sequence shown here is derived from an EMBL/GenBank/DDBJ whole genome shotgun (WGS) entry which is preliminary data.</text>
</comment>
<dbReference type="Gene3D" id="1.25.40.20">
    <property type="entry name" value="Ankyrin repeat-containing domain"/>
    <property type="match status" value="1"/>
</dbReference>
<organism evidence="1 2">
    <name type="scientific">Tetrabaena socialis</name>
    <dbReference type="NCBI Taxonomy" id="47790"/>
    <lineage>
        <taxon>Eukaryota</taxon>
        <taxon>Viridiplantae</taxon>
        <taxon>Chlorophyta</taxon>
        <taxon>core chlorophytes</taxon>
        <taxon>Chlorophyceae</taxon>
        <taxon>CS clade</taxon>
        <taxon>Chlamydomonadales</taxon>
        <taxon>Tetrabaenaceae</taxon>
        <taxon>Tetrabaena</taxon>
    </lineage>
</organism>
<dbReference type="AlphaFoldDB" id="A0A2J8AED7"/>
<dbReference type="SUPFAM" id="SSF140860">
    <property type="entry name" value="Pseudo ankyrin repeat-like"/>
    <property type="match status" value="1"/>
</dbReference>
<keyword evidence="2" id="KW-1185">Reference proteome</keyword>
<dbReference type="Proteomes" id="UP000236333">
    <property type="component" value="Unassembled WGS sequence"/>
</dbReference>
<gene>
    <name evidence="1" type="ORF">TSOC_002393</name>
</gene>
<reference evidence="1 2" key="1">
    <citation type="journal article" date="2017" name="Mol. Biol. Evol.">
        <title>The 4-celled Tetrabaena socialis nuclear genome reveals the essential components for genetic control of cell number at the origin of multicellularity in the volvocine lineage.</title>
        <authorList>
            <person name="Featherston J."/>
            <person name="Arakaki Y."/>
            <person name="Hanschen E.R."/>
            <person name="Ferris P.J."/>
            <person name="Michod R.E."/>
            <person name="Olson B.J.S.C."/>
            <person name="Nozaki H."/>
            <person name="Durand P.M."/>
        </authorList>
    </citation>
    <scope>NUCLEOTIDE SEQUENCE [LARGE SCALE GENOMIC DNA]</scope>
    <source>
        <strain evidence="1 2">NIES-571</strain>
    </source>
</reference>
<evidence type="ECO:0008006" key="3">
    <source>
        <dbReference type="Google" id="ProtNLM"/>
    </source>
</evidence>
<name>A0A2J8AED7_9CHLO</name>
<protein>
    <recommendedName>
        <fullName evidence="3">Ankyrin repeat domain-containing protein</fullName>
    </recommendedName>
</protein>
<evidence type="ECO:0000313" key="2">
    <source>
        <dbReference type="Proteomes" id="UP000236333"/>
    </source>
</evidence>
<dbReference type="InterPro" id="IPR052050">
    <property type="entry name" value="SecEffector_AnkRepeat"/>
</dbReference>
<accession>A0A2J8AED7</accession>
<evidence type="ECO:0000313" key="1">
    <source>
        <dbReference type="EMBL" id="PNH10872.1"/>
    </source>
</evidence>
<dbReference type="PANTHER" id="PTHR46586">
    <property type="entry name" value="ANKYRIN REPEAT-CONTAINING PROTEIN"/>
    <property type="match status" value="1"/>
</dbReference>